<comment type="similarity">
    <text evidence="2">Belongs to the RbfA family.</text>
</comment>
<dbReference type="InterPro" id="IPR020053">
    <property type="entry name" value="Ribosome-bd_factorA_CS"/>
</dbReference>
<feature type="compositionally biased region" description="Basic and acidic residues" evidence="3">
    <location>
        <begin position="155"/>
        <end position="175"/>
    </location>
</feature>
<evidence type="ECO:0000313" key="4">
    <source>
        <dbReference type="EMBL" id="PVZ14429.1"/>
    </source>
</evidence>
<protein>
    <recommendedName>
        <fullName evidence="2">Ribosome-binding factor A</fullName>
    </recommendedName>
</protein>
<dbReference type="AlphaFoldDB" id="A0A2U1FQK5"/>
<dbReference type="HAMAP" id="MF_00003">
    <property type="entry name" value="RbfA"/>
    <property type="match status" value="1"/>
</dbReference>
<comment type="function">
    <text evidence="2">One of several proteins that assist in the late maturation steps of the functional core of the 30S ribosomal subunit. Associates with free 30S ribosomal subunits (but not with 30S subunits that are part of 70S ribosomes or polysomes). Required for efficient processing of 16S rRNA. May interact with the 5'-terminal helix region of 16S rRNA.</text>
</comment>
<dbReference type="SUPFAM" id="SSF89919">
    <property type="entry name" value="Ribosome-binding factor A, RbfA"/>
    <property type="match status" value="1"/>
</dbReference>
<proteinExistence type="inferred from homology"/>
<evidence type="ECO:0000256" key="1">
    <source>
        <dbReference type="ARBA" id="ARBA00022517"/>
    </source>
</evidence>
<sequence length="175" mass="18626">MADAPRARRLAKRISQIVASTLEHEVKDPRLAMVTITDARVTADLREATVFYTVYGGEAERAGSAAALASARGVLRTAVGRQTGVRFTPTLEFVPDAVPEGAARLDELLEGARRADAEVATLAVGASYAGEADPYRKPREDDDLDEVPVGDEADGAERDDRADVTVDGDGARSTR</sequence>
<comment type="subcellular location">
    <subcellularLocation>
        <location evidence="2">Cytoplasm</location>
    </subcellularLocation>
</comment>
<feature type="region of interest" description="Disordered" evidence="3">
    <location>
        <begin position="130"/>
        <end position="175"/>
    </location>
</feature>
<dbReference type="InterPro" id="IPR000238">
    <property type="entry name" value="RbfA"/>
</dbReference>
<dbReference type="GO" id="GO:0030490">
    <property type="term" value="P:maturation of SSU-rRNA"/>
    <property type="evidence" value="ECO:0007669"/>
    <property type="project" value="UniProtKB-UniRule"/>
</dbReference>
<reference evidence="4 5" key="1">
    <citation type="submission" date="2018-04" db="EMBL/GenBank/DDBJ databases">
        <title>Genomic Encyclopedia of Type Strains, Phase IV (KMG-IV): sequencing the most valuable type-strain genomes for metagenomic binning, comparative biology and taxonomic classification.</title>
        <authorList>
            <person name="Goeker M."/>
        </authorList>
    </citation>
    <scope>NUCLEOTIDE SEQUENCE [LARGE SCALE GENOMIC DNA]</scope>
    <source>
        <strain evidence="4 5">DSM 45771</strain>
    </source>
</reference>
<dbReference type="OrthoDB" id="307788at2"/>
<dbReference type="Proteomes" id="UP000245639">
    <property type="component" value="Unassembled WGS sequence"/>
</dbReference>
<organism evidence="4 5">
    <name type="scientific">Actinomycetospora cinnamomea</name>
    <dbReference type="NCBI Taxonomy" id="663609"/>
    <lineage>
        <taxon>Bacteria</taxon>
        <taxon>Bacillati</taxon>
        <taxon>Actinomycetota</taxon>
        <taxon>Actinomycetes</taxon>
        <taxon>Pseudonocardiales</taxon>
        <taxon>Pseudonocardiaceae</taxon>
        <taxon>Actinomycetospora</taxon>
    </lineage>
</organism>
<keyword evidence="1 2" id="KW-0690">Ribosome biogenesis</keyword>
<dbReference type="Pfam" id="PF02033">
    <property type="entry name" value="RBFA"/>
    <property type="match status" value="1"/>
</dbReference>
<dbReference type="PANTHER" id="PTHR33515">
    <property type="entry name" value="RIBOSOME-BINDING FACTOR A, CHLOROPLASTIC-RELATED"/>
    <property type="match status" value="1"/>
</dbReference>
<dbReference type="EMBL" id="QEKW01000001">
    <property type="protein sequence ID" value="PVZ14429.1"/>
    <property type="molecule type" value="Genomic_DNA"/>
</dbReference>
<gene>
    <name evidence="2" type="primary">rbfA</name>
    <name evidence="4" type="ORF">C8D89_101294</name>
</gene>
<evidence type="ECO:0000313" key="5">
    <source>
        <dbReference type="Proteomes" id="UP000245639"/>
    </source>
</evidence>
<dbReference type="RefSeq" id="WP_116706283.1">
    <property type="nucleotide sequence ID" value="NZ_QEKW01000001.1"/>
</dbReference>
<name>A0A2U1FQK5_9PSEU</name>
<dbReference type="NCBIfam" id="TIGR00082">
    <property type="entry name" value="rbfA"/>
    <property type="match status" value="1"/>
</dbReference>
<keyword evidence="5" id="KW-1185">Reference proteome</keyword>
<keyword evidence="2" id="KW-0963">Cytoplasm</keyword>
<dbReference type="InterPro" id="IPR023799">
    <property type="entry name" value="RbfA_dom_sf"/>
</dbReference>
<comment type="subunit">
    <text evidence="2">Monomer. Binds 30S ribosomal subunits, but not 50S ribosomal subunits or 70S ribosomes.</text>
</comment>
<dbReference type="InterPro" id="IPR015946">
    <property type="entry name" value="KH_dom-like_a/b"/>
</dbReference>
<comment type="caution">
    <text evidence="4">The sequence shown here is derived from an EMBL/GenBank/DDBJ whole genome shotgun (WGS) entry which is preliminary data.</text>
</comment>
<feature type="compositionally biased region" description="Acidic residues" evidence="3">
    <location>
        <begin position="141"/>
        <end position="154"/>
    </location>
</feature>
<accession>A0A2U1FQK5</accession>
<evidence type="ECO:0000256" key="3">
    <source>
        <dbReference type="SAM" id="MobiDB-lite"/>
    </source>
</evidence>
<dbReference type="Gene3D" id="3.30.300.20">
    <property type="match status" value="1"/>
</dbReference>
<dbReference type="GO" id="GO:0043024">
    <property type="term" value="F:ribosomal small subunit binding"/>
    <property type="evidence" value="ECO:0007669"/>
    <property type="project" value="TreeGrafter"/>
</dbReference>
<evidence type="ECO:0000256" key="2">
    <source>
        <dbReference type="HAMAP-Rule" id="MF_00003"/>
    </source>
</evidence>
<dbReference type="PROSITE" id="PS01319">
    <property type="entry name" value="RBFA"/>
    <property type="match status" value="1"/>
</dbReference>
<dbReference type="PANTHER" id="PTHR33515:SF1">
    <property type="entry name" value="RIBOSOME-BINDING FACTOR A, CHLOROPLASTIC-RELATED"/>
    <property type="match status" value="1"/>
</dbReference>
<dbReference type="GO" id="GO:0005829">
    <property type="term" value="C:cytosol"/>
    <property type="evidence" value="ECO:0007669"/>
    <property type="project" value="TreeGrafter"/>
</dbReference>